<dbReference type="AlphaFoldDB" id="A0A836CP03"/>
<keyword evidence="2" id="KW-0732">Signal</keyword>
<feature type="region of interest" description="Disordered" evidence="1">
    <location>
        <begin position="37"/>
        <end position="76"/>
    </location>
</feature>
<dbReference type="OrthoDB" id="526941at2759"/>
<proteinExistence type="predicted"/>
<gene>
    <name evidence="3" type="ORF">JKP88DRAFT_250913</name>
</gene>
<evidence type="ECO:0000313" key="3">
    <source>
        <dbReference type="EMBL" id="KAG5192384.1"/>
    </source>
</evidence>
<comment type="caution">
    <text evidence="3">The sequence shown here is derived from an EMBL/GenBank/DDBJ whole genome shotgun (WGS) entry which is preliminary data.</text>
</comment>
<reference evidence="3" key="1">
    <citation type="submission" date="2021-02" db="EMBL/GenBank/DDBJ databases">
        <title>First Annotated Genome of the Yellow-green Alga Tribonema minus.</title>
        <authorList>
            <person name="Mahan K.M."/>
        </authorList>
    </citation>
    <scope>NUCLEOTIDE SEQUENCE</scope>
    <source>
        <strain evidence="3">UTEX B ZZ1240</strain>
    </source>
</reference>
<evidence type="ECO:0000313" key="4">
    <source>
        <dbReference type="Proteomes" id="UP000664859"/>
    </source>
</evidence>
<sequence>MLSFKALRTRLVWLLGLCAAAGIAANYKFNYGPRLSAASSPHGSEAPPHSATPQEKQPSPEAQTAPEKQPSLETQPAAVPAAVAAAAAAVTAAAAALVPCDGDGCGAALQDMRSANAQLHAALRGVGATDEKNYARESVGLRGGAVKAKVEVEEAPAPAAAEDVGVAAAAGREWSAAAAGKEWSVPPAQVEGPADTAGEARGGRSARLPTLIIYAAVRMYFYTLTVTLTLTLSHPQVDDGEEGSWDRRDNLRFFLRHALLDHSEYQFLIVINGCHRMDVAKYVMARNVHVLVRENVCFDAGAWLAGLDYMAEVQERVRIGVCSVYLPRQQRIAS</sequence>
<feature type="chain" id="PRO_5032573481" description="Hexosyltransferase" evidence="2">
    <location>
        <begin position="26"/>
        <end position="334"/>
    </location>
</feature>
<evidence type="ECO:0000256" key="2">
    <source>
        <dbReference type="SAM" id="SignalP"/>
    </source>
</evidence>
<dbReference type="Proteomes" id="UP000664859">
    <property type="component" value="Unassembled WGS sequence"/>
</dbReference>
<protein>
    <recommendedName>
        <fullName evidence="5">Hexosyltransferase</fullName>
    </recommendedName>
</protein>
<keyword evidence="4" id="KW-1185">Reference proteome</keyword>
<accession>A0A836CP03</accession>
<name>A0A836CP03_9STRA</name>
<feature type="signal peptide" evidence="2">
    <location>
        <begin position="1"/>
        <end position="25"/>
    </location>
</feature>
<feature type="compositionally biased region" description="Polar residues" evidence="1">
    <location>
        <begin position="51"/>
        <end position="62"/>
    </location>
</feature>
<evidence type="ECO:0000256" key="1">
    <source>
        <dbReference type="SAM" id="MobiDB-lite"/>
    </source>
</evidence>
<evidence type="ECO:0008006" key="5">
    <source>
        <dbReference type="Google" id="ProtNLM"/>
    </source>
</evidence>
<dbReference type="EMBL" id="JAFCMP010000007">
    <property type="protein sequence ID" value="KAG5192384.1"/>
    <property type="molecule type" value="Genomic_DNA"/>
</dbReference>
<organism evidence="3 4">
    <name type="scientific">Tribonema minus</name>
    <dbReference type="NCBI Taxonomy" id="303371"/>
    <lineage>
        <taxon>Eukaryota</taxon>
        <taxon>Sar</taxon>
        <taxon>Stramenopiles</taxon>
        <taxon>Ochrophyta</taxon>
        <taxon>PX clade</taxon>
        <taxon>Xanthophyceae</taxon>
        <taxon>Tribonematales</taxon>
        <taxon>Tribonemataceae</taxon>
        <taxon>Tribonema</taxon>
    </lineage>
</organism>